<reference evidence="3 4" key="2">
    <citation type="journal article" date="2014" name="PLoS ONE">
        <title>Evolution of mitochondria reconstructed from the energy metabolism of living bacteria.</title>
        <authorList>
            <person name="Degli Esposti M."/>
            <person name="Chouaia B."/>
            <person name="Comandatore F."/>
            <person name="Crotti E."/>
            <person name="Sassera D."/>
            <person name="Lievens P.M."/>
            <person name="Daffonchio D."/>
            <person name="Bandi C."/>
        </authorList>
    </citation>
    <scope>NUCLEOTIDE SEQUENCE [LARGE SCALE GENOMIC DNA]</scope>
    <source>
        <strain evidence="3 4">SF2.1</strain>
    </source>
</reference>
<dbReference type="eggNOG" id="COG0438">
    <property type="taxonomic scope" value="Bacteria"/>
</dbReference>
<protein>
    <submittedName>
        <fullName evidence="3">Glycosyltransferase</fullName>
    </submittedName>
</protein>
<dbReference type="CDD" id="cd03819">
    <property type="entry name" value="GT4_WavL-like"/>
    <property type="match status" value="1"/>
</dbReference>
<name>A0A060QEE8_9PROT</name>
<proteinExistence type="predicted"/>
<dbReference type="AlphaFoldDB" id="A0A060QEE8"/>
<evidence type="ECO:0000259" key="1">
    <source>
        <dbReference type="Pfam" id="PF00534"/>
    </source>
</evidence>
<dbReference type="SUPFAM" id="SSF53756">
    <property type="entry name" value="UDP-Glycosyltransferase/glycogen phosphorylase"/>
    <property type="match status" value="1"/>
</dbReference>
<dbReference type="PANTHER" id="PTHR12526:SF638">
    <property type="entry name" value="SPORE COAT PROTEIN SA"/>
    <property type="match status" value="1"/>
</dbReference>
<feature type="domain" description="Glycosyltransferase subfamily 4-like N-terminal" evidence="2">
    <location>
        <begin position="18"/>
        <end position="173"/>
    </location>
</feature>
<dbReference type="Pfam" id="PF13439">
    <property type="entry name" value="Glyco_transf_4"/>
    <property type="match status" value="1"/>
</dbReference>
<dbReference type="InterPro" id="IPR028098">
    <property type="entry name" value="Glyco_trans_4-like_N"/>
</dbReference>
<dbReference type="Pfam" id="PF00534">
    <property type="entry name" value="Glycos_transf_1"/>
    <property type="match status" value="1"/>
</dbReference>
<reference evidence="3 4" key="1">
    <citation type="journal article" date="2014" name="Genome Biol. Evol.">
        <title>Acetic acid bacteria genomes reveal functional traits for adaptation to life in insect guts.</title>
        <authorList>
            <person name="Chouaia B."/>
            <person name="Gaiarsa S."/>
            <person name="Crotti E."/>
            <person name="Comandatore F."/>
            <person name="Degli Esposti M."/>
            <person name="Ricci I."/>
            <person name="Alma A."/>
            <person name="Favia G."/>
            <person name="Bandi C."/>
            <person name="Daffonchio D."/>
        </authorList>
    </citation>
    <scope>NUCLEOTIDE SEQUENCE [LARGE SCALE GENOMIC DNA]</scope>
    <source>
        <strain evidence="3 4">SF2.1</strain>
    </source>
</reference>
<sequence>MSRLRPHILQVLPALGTGGIEQGTVEMAEAIIAAGGRAVVASARGALVPRLLSIGARHIELPLGQKSPLAILRNARTLSQLIRDEGIDLVHARSRAPAWAAWRATRRTRTPFVTTWHGVHKASFPGKKRYNAVLARGARVIAISTYIATRLRDDYQVGEDRLRLIPRGADMARFDPDLVNGARIQALAERWQVPPGTPVIMLPGRLTRWKGQLFLLRAMARLQHLLPGPWLAVLVGPADPKDSYVREIEATAAQLGLRERLRFAGLCQDMPAAYALADVVTVPSLRPEPFGRVVIEAQAMGRPVVVTAQGGAMETVLPYQTGLLIPPDDAQALAEALFQILTLSEGARSLLSETARHHIAENYTTRQMQSATLAVYDELLGSCLSDNFREYCP</sequence>
<dbReference type="PANTHER" id="PTHR12526">
    <property type="entry name" value="GLYCOSYLTRANSFERASE"/>
    <property type="match status" value="1"/>
</dbReference>
<feature type="domain" description="Glycosyl transferase family 1" evidence="1">
    <location>
        <begin position="189"/>
        <end position="355"/>
    </location>
</feature>
<dbReference type="RefSeq" id="WP_023979875.1">
    <property type="nucleotide sequence ID" value="NZ_CBLX010000008.1"/>
</dbReference>
<gene>
    <name evidence="3" type="ORF">ASAP_1033</name>
</gene>
<evidence type="ECO:0000313" key="3">
    <source>
        <dbReference type="EMBL" id="CDG39078.1"/>
    </source>
</evidence>
<evidence type="ECO:0000313" key="4">
    <source>
        <dbReference type="Proteomes" id="UP000027583"/>
    </source>
</evidence>
<dbReference type="Proteomes" id="UP000027583">
    <property type="component" value="Unassembled WGS sequence"/>
</dbReference>
<accession>A0A060QEE8</accession>
<organism evidence="3 4">
    <name type="scientific">Asaia bogorensis</name>
    <dbReference type="NCBI Taxonomy" id="91915"/>
    <lineage>
        <taxon>Bacteria</taxon>
        <taxon>Pseudomonadati</taxon>
        <taxon>Pseudomonadota</taxon>
        <taxon>Alphaproteobacteria</taxon>
        <taxon>Acetobacterales</taxon>
        <taxon>Acetobacteraceae</taxon>
        <taxon>Asaia</taxon>
    </lineage>
</organism>
<dbReference type="EMBL" id="CBLX010000008">
    <property type="protein sequence ID" value="CDG39078.1"/>
    <property type="molecule type" value="Genomic_DNA"/>
</dbReference>
<dbReference type="InterPro" id="IPR001296">
    <property type="entry name" value="Glyco_trans_1"/>
</dbReference>
<comment type="caution">
    <text evidence="3">The sequence shown here is derived from an EMBL/GenBank/DDBJ whole genome shotgun (WGS) entry which is preliminary data.</text>
</comment>
<dbReference type="GO" id="GO:0016757">
    <property type="term" value="F:glycosyltransferase activity"/>
    <property type="evidence" value="ECO:0007669"/>
    <property type="project" value="InterPro"/>
</dbReference>
<evidence type="ECO:0000259" key="2">
    <source>
        <dbReference type="Pfam" id="PF13439"/>
    </source>
</evidence>
<dbReference type="Gene3D" id="3.40.50.2000">
    <property type="entry name" value="Glycogen Phosphorylase B"/>
    <property type="match status" value="2"/>
</dbReference>